<evidence type="ECO:0000313" key="2">
    <source>
        <dbReference type="EMBL" id="WJW65656.1"/>
    </source>
</evidence>
<reference evidence="2" key="2">
    <citation type="journal article" date="2024" name="Nature">
        <title>Anoxygenic phototroph of the Chloroflexota uses a type I reaction centre.</title>
        <authorList>
            <person name="Tsuji J.M."/>
            <person name="Shaw N.A."/>
            <person name="Nagashima S."/>
            <person name="Venkiteswaran J.J."/>
            <person name="Schiff S.L."/>
            <person name="Watanabe T."/>
            <person name="Fukui M."/>
            <person name="Hanada S."/>
            <person name="Tank M."/>
            <person name="Neufeld J.D."/>
        </authorList>
    </citation>
    <scope>NUCLEOTIDE SEQUENCE</scope>
    <source>
        <strain evidence="2">L227-S17</strain>
    </source>
</reference>
<dbReference type="RefSeq" id="WP_341467544.1">
    <property type="nucleotide sequence ID" value="NZ_CP128399.1"/>
</dbReference>
<name>A0A8T7LWD9_9CHLR</name>
<dbReference type="Proteomes" id="UP001431572">
    <property type="component" value="Chromosome 1"/>
</dbReference>
<evidence type="ECO:0000313" key="3">
    <source>
        <dbReference type="Proteomes" id="UP000521676"/>
    </source>
</evidence>
<organism evidence="1 3">
    <name type="scientific">Candidatus Chlorohelix allophototropha</name>
    <dbReference type="NCBI Taxonomy" id="3003348"/>
    <lineage>
        <taxon>Bacteria</taxon>
        <taxon>Bacillati</taxon>
        <taxon>Chloroflexota</taxon>
        <taxon>Chloroflexia</taxon>
        <taxon>Candidatus Chloroheliales</taxon>
        <taxon>Candidatus Chloroheliaceae</taxon>
        <taxon>Candidatus Chlorohelix</taxon>
    </lineage>
</organism>
<dbReference type="EMBL" id="JACATZ010000001">
    <property type="protein sequence ID" value="NWJ46284.1"/>
    <property type="molecule type" value="Genomic_DNA"/>
</dbReference>
<reference evidence="1 3" key="1">
    <citation type="submission" date="2020-06" db="EMBL/GenBank/DDBJ databases">
        <title>Anoxygenic phototrophic Chloroflexota member uses a Type I reaction center.</title>
        <authorList>
            <person name="Tsuji J.M."/>
            <person name="Shaw N.A."/>
            <person name="Nagashima S."/>
            <person name="Venkiteswaran J."/>
            <person name="Schiff S.L."/>
            <person name="Hanada S."/>
            <person name="Tank M."/>
            <person name="Neufeld J.D."/>
        </authorList>
    </citation>
    <scope>NUCLEOTIDE SEQUENCE [LARGE SCALE GENOMIC DNA]</scope>
    <source>
        <strain evidence="1">L227-S17</strain>
    </source>
</reference>
<protein>
    <submittedName>
        <fullName evidence="1">Uncharacterized protein</fullName>
    </submittedName>
</protein>
<gene>
    <name evidence="1" type="ORF">HXX08_10445</name>
    <name evidence="2" type="ORF">OZ401_001434</name>
</gene>
<sequence length="112" mass="13002">MSDIVAFSLDYIEPEPVDDTQAKLLNNALRRFCDEVVIDEISVDEEKNVATRKVVWKYGSYQFRAKLITFDGQVSIGQFDYSPRRDWAEWNRLTTPRALAEKLTEAKVVNQK</sequence>
<dbReference type="EMBL" id="CP128399">
    <property type="protein sequence ID" value="WJW65656.1"/>
    <property type="molecule type" value="Genomic_DNA"/>
</dbReference>
<proteinExistence type="predicted"/>
<evidence type="ECO:0000313" key="4">
    <source>
        <dbReference type="Proteomes" id="UP001431572"/>
    </source>
</evidence>
<dbReference type="Proteomes" id="UP000521676">
    <property type="component" value="Unassembled WGS sequence"/>
</dbReference>
<accession>A0A8T7LWD9</accession>
<dbReference type="AlphaFoldDB" id="A0A8T7LWD9"/>
<evidence type="ECO:0000313" key="1">
    <source>
        <dbReference type="EMBL" id="NWJ46284.1"/>
    </source>
</evidence>
<keyword evidence="4" id="KW-1185">Reference proteome</keyword>